<dbReference type="InterPro" id="IPR014555">
    <property type="entry name" value="RecF-like"/>
</dbReference>
<dbReference type="EMBL" id="AP022038">
    <property type="protein sequence ID" value="BBR38454.1"/>
    <property type="molecule type" value="Genomic_DNA"/>
</dbReference>
<dbReference type="Gene3D" id="3.40.50.300">
    <property type="entry name" value="P-loop containing nucleotide triphosphate hydrolases"/>
    <property type="match status" value="1"/>
</dbReference>
<sequence length="374" mass="41562">MPTNPTTGTALDRLTIRGFKSIEALEQLELKRLNVIVGANGAGKSNLIAFFRMLRALMDGNLNRFVRDSGGAGDLLFNGRKVTSSMFFETHFGTRGYRFTLVPTPGDDCALESEARYYAGSSSGWWMLGDSNDGKSKMVAEVLENKADAPFSRPVYNAISSWQVYHFHDTSQSAGMRNYEIVQDNKVLRMDAANIGAFLLKLRDQHGDDYRAIVEAVRLVTPFFDDFILEPRTSGAREEVNLSWLQQGSDYPMQPYHLSDGSIRFICLATALLQPNPPSTIIIDEPELGLHPAAIVILAELIQQAAQRTQVIVATQSPALLDQFAIEDIVVANRKGGASTFERLSEQDYAHWLENYSVGELWTKNVIAGGPRYE</sequence>
<accession>A0A6S5BZX9</accession>
<dbReference type="PIRSF" id="PIRSF029347">
    <property type="entry name" value="RecF"/>
    <property type="match status" value="1"/>
</dbReference>
<evidence type="ECO:0000259" key="1">
    <source>
        <dbReference type="Pfam" id="PF13304"/>
    </source>
</evidence>
<dbReference type="AlphaFoldDB" id="A0A6S5BZX9"/>
<dbReference type="Proteomes" id="UP000515442">
    <property type="component" value="Chromosome"/>
</dbReference>
<dbReference type="RefSeq" id="WP_024945962.1">
    <property type="nucleotide sequence ID" value="NZ_AP022038.1"/>
</dbReference>
<reference evidence="2 3" key="1">
    <citation type="submission" date="2019-12" db="EMBL/GenBank/DDBJ databases">
        <title>complete genome sequences of Aeromonas veronii str. WP3-W19-ESBL-03 isolated from wastewater treatment plant effluent.</title>
        <authorList>
            <person name="Sekizuka T."/>
            <person name="Itokawa K."/>
            <person name="Yatsu K."/>
            <person name="Inamine Y."/>
            <person name="Kuroda M."/>
        </authorList>
    </citation>
    <scope>NUCLEOTIDE SEQUENCE [LARGE SCALE GENOMIC DNA]</scope>
    <source>
        <strain evidence="2 3">WP3-W19-ESBL-03</strain>
    </source>
</reference>
<dbReference type="Pfam" id="PF13304">
    <property type="entry name" value="AAA_21"/>
    <property type="match status" value="1"/>
</dbReference>
<proteinExistence type="predicted"/>
<dbReference type="InterPro" id="IPR003959">
    <property type="entry name" value="ATPase_AAA_core"/>
</dbReference>
<evidence type="ECO:0000313" key="2">
    <source>
        <dbReference type="EMBL" id="BBR38454.1"/>
    </source>
</evidence>
<dbReference type="GO" id="GO:0000731">
    <property type="term" value="P:DNA synthesis involved in DNA repair"/>
    <property type="evidence" value="ECO:0007669"/>
    <property type="project" value="TreeGrafter"/>
</dbReference>
<gene>
    <name evidence="2" type="ORF">WP3W19E03_09790</name>
</gene>
<dbReference type="GO" id="GO:0006302">
    <property type="term" value="P:double-strand break repair"/>
    <property type="evidence" value="ECO:0007669"/>
    <property type="project" value="TreeGrafter"/>
</dbReference>
<protein>
    <submittedName>
        <fullName evidence="2">Chromosome segregation protein SMC</fullName>
    </submittedName>
</protein>
<dbReference type="SUPFAM" id="SSF52540">
    <property type="entry name" value="P-loop containing nucleoside triphosphate hydrolases"/>
    <property type="match status" value="2"/>
</dbReference>
<organism evidence="2 3">
    <name type="scientific">Aeromonas veronii</name>
    <dbReference type="NCBI Taxonomy" id="654"/>
    <lineage>
        <taxon>Bacteria</taxon>
        <taxon>Pseudomonadati</taxon>
        <taxon>Pseudomonadota</taxon>
        <taxon>Gammaproteobacteria</taxon>
        <taxon>Aeromonadales</taxon>
        <taxon>Aeromonadaceae</taxon>
        <taxon>Aeromonas</taxon>
    </lineage>
</organism>
<name>A0A6S5BZX9_AERVE</name>
<dbReference type="InterPro" id="IPR027417">
    <property type="entry name" value="P-loop_NTPase"/>
</dbReference>
<dbReference type="GO" id="GO:0005524">
    <property type="term" value="F:ATP binding"/>
    <property type="evidence" value="ECO:0007669"/>
    <property type="project" value="InterPro"/>
</dbReference>
<dbReference type="PANTHER" id="PTHR32182:SF22">
    <property type="entry name" value="ATP-DEPENDENT ENDONUCLEASE, OLD FAMILY-RELATED"/>
    <property type="match status" value="1"/>
</dbReference>
<feature type="domain" description="ATPase AAA-type core" evidence="1">
    <location>
        <begin position="33"/>
        <end position="322"/>
    </location>
</feature>
<dbReference type="GO" id="GO:0016887">
    <property type="term" value="F:ATP hydrolysis activity"/>
    <property type="evidence" value="ECO:0007669"/>
    <property type="project" value="InterPro"/>
</dbReference>
<evidence type="ECO:0000313" key="3">
    <source>
        <dbReference type="Proteomes" id="UP000515442"/>
    </source>
</evidence>
<dbReference type="PANTHER" id="PTHR32182">
    <property type="entry name" value="DNA REPLICATION AND REPAIR PROTEIN RECF"/>
    <property type="match status" value="1"/>
</dbReference>